<evidence type="ECO:0000256" key="8">
    <source>
        <dbReference type="SAM" id="Phobius"/>
    </source>
</evidence>
<evidence type="ECO:0000259" key="10">
    <source>
        <dbReference type="Pfam" id="PF12704"/>
    </source>
</evidence>
<feature type="transmembrane region" description="Helical" evidence="8">
    <location>
        <begin position="16"/>
        <end position="40"/>
    </location>
</feature>
<evidence type="ECO:0000256" key="2">
    <source>
        <dbReference type="ARBA" id="ARBA00022475"/>
    </source>
</evidence>
<dbReference type="EMBL" id="JAAMOZ010000006">
    <property type="protein sequence ID" value="NIH58845.1"/>
    <property type="molecule type" value="Genomic_DNA"/>
</dbReference>
<proteinExistence type="inferred from homology"/>
<dbReference type="Pfam" id="PF02687">
    <property type="entry name" value="FtsX"/>
    <property type="match status" value="2"/>
</dbReference>
<feature type="compositionally biased region" description="Low complexity" evidence="7">
    <location>
        <begin position="60"/>
        <end position="72"/>
    </location>
</feature>
<feature type="transmembrane region" description="Helical" evidence="8">
    <location>
        <begin position="816"/>
        <end position="836"/>
    </location>
</feature>
<organism evidence="11 12">
    <name type="scientific">Brooklawnia cerclae</name>
    <dbReference type="NCBI Taxonomy" id="349934"/>
    <lineage>
        <taxon>Bacteria</taxon>
        <taxon>Bacillati</taxon>
        <taxon>Actinomycetota</taxon>
        <taxon>Actinomycetes</taxon>
        <taxon>Propionibacteriales</taxon>
        <taxon>Propionibacteriaceae</taxon>
        <taxon>Brooklawnia</taxon>
    </lineage>
</organism>
<keyword evidence="3 8" id="KW-0812">Transmembrane</keyword>
<evidence type="ECO:0000256" key="6">
    <source>
        <dbReference type="ARBA" id="ARBA00038076"/>
    </source>
</evidence>
<dbReference type="InterPro" id="IPR050250">
    <property type="entry name" value="Macrolide_Exporter_MacB"/>
</dbReference>
<feature type="transmembrane region" description="Helical" evidence="8">
    <location>
        <begin position="772"/>
        <end position="796"/>
    </location>
</feature>
<comment type="caution">
    <text evidence="11">The sequence shown here is derived from an EMBL/GenBank/DDBJ whole genome shotgun (WGS) entry which is preliminary data.</text>
</comment>
<feature type="domain" description="ABC3 transporter permease C-terminal" evidence="9">
    <location>
        <begin position="275"/>
        <end position="396"/>
    </location>
</feature>
<feature type="transmembrane region" description="Helical" evidence="8">
    <location>
        <begin position="726"/>
        <end position="751"/>
    </location>
</feature>
<feature type="domain" description="MacB-like periplasmic core" evidence="10">
    <location>
        <begin position="17"/>
        <end position="240"/>
    </location>
</feature>
<feature type="transmembrane region" description="Helical" evidence="8">
    <location>
        <begin position="442"/>
        <end position="462"/>
    </location>
</feature>
<comment type="subcellular location">
    <subcellularLocation>
        <location evidence="1">Cell membrane</location>
        <topology evidence="1">Multi-pass membrane protein</topology>
    </subcellularLocation>
</comment>
<evidence type="ECO:0000256" key="4">
    <source>
        <dbReference type="ARBA" id="ARBA00022989"/>
    </source>
</evidence>
<feature type="transmembrane region" description="Helical" evidence="8">
    <location>
        <begin position="272"/>
        <end position="297"/>
    </location>
</feature>
<keyword evidence="2" id="KW-1003">Cell membrane</keyword>
<accession>A0ABX0SP73</accession>
<feature type="transmembrane region" description="Helical" evidence="8">
    <location>
        <begin position="366"/>
        <end position="386"/>
    </location>
</feature>
<feature type="domain" description="MacB-like periplasmic core" evidence="10">
    <location>
        <begin position="496"/>
        <end position="695"/>
    </location>
</feature>
<evidence type="ECO:0000256" key="3">
    <source>
        <dbReference type="ARBA" id="ARBA00022692"/>
    </source>
</evidence>
<comment type="similarity">
    <text evidence="6">Belongs to the ABC-4 integral membrane protein family.</text>
</comment>
<dbReference type="PANTHER" id="PTHR30572:SF4">
    <property type="entry name" value="ABC TRANSPORTER PERMEASE YTRF"/>
    <property type="match status" value="1"/>
</dbReference>
<sequence>MWKAAWKSVLGHPARFILSILAVVLGIAFMVGALTFTGMIQQSFDSITRGTIADVDISPEGTYDTETTVGTTAQPAPLTEADLDAVRAVDGVESAEGVISTMGVYPLDASGHVTTTGGAPSIGSTWLDAPAFGHQPGIVLKSGSAPSADDEVAIDPVTFDGLGLSLGDEVELATEQGIITKTVVGTATWGSGGTIGAQYTFFTTAEAQRLFLDGQDGFQQGWVTVDEGADRAAVAEAVDAVLPDGYAATDGQVVADQVAGYIQTAMGFINTFLLVFAGIGLVVAVFLIANTFSILVAQRGRELALFRALGASRRQVGRSVLFEAFVIGLAGSLLGIVVGALLAWGISAAMSAYGMDMSGTRPIPSIAAVVAAMVVGVSVTMVSAWLPSRRAGRIPPVAAMTGQLQQQTTRFGKAEVVAVVLTVIGLGAIVVGTEVLEENQAYVVGVGAVLMLVGVAGLAPLIGRPLTWLLGRLFRVLFHQTGKLADLNTVRQPRRTAATASALMIGLALVTALSVLGSSASESMERVVRDGVRSDFQISSVGYDGIPSKVADLAADVPGVSHVTVVREGYTQTEDGGYVSILGYAPEDFNRLAAQEIVDGRMFTTAVDEAIITQDMADEDSLGVGDSLEIPNLATGQSVTFDIVGVFSTPDGIGFGSINTNVQTMESLGMADTISDMAIEMDPGADRATVHEGLDDAVAEFPTVTVLDKEEYVDQQTAQIDSMLNMVYALLALAIVIAVLGIINTLVLSTIERTRELGLLRAVGMKRGQIRLMVTLESVSIAVLGATLGMILGLIFGTALQRVLADSGLTSLVIPMSRLVAFLAASVVVGILAAVWPAQRAAGLKILDAIAHE</sequence>
<evidence type="ECO:0000259" key="9">
    <source>
        <dbReference type="Pfam" id="PF02687"/>
    </source>
</evidence>
<evidence type="ECO:0000313" key="11">
    <source>
        <dbReference type="EMBL" id="NIH58845.1"/>
    </source>
</evidence>
<evidence type="ECO:0000256" key="1">
    <source>
        <dbReference type="ARBA" id="ARBA00004651"/>
    </source>
</evidence>
<dbReference type="Proteomes" id="UP000749311">
    <property type="component" value="Unassembled WGS sequence"/>
</dbReference>
<dbReference type="InterPro" id="IPR003838">
    <property type="entry name" value="ABC3_permease_C"/>
</dbReference>
<reference evidence="11 12" key="1">
    <citation type="submission" date="2020-02" db="EMBL/GenBank/DDBJ databases">
        <title>Sequencing the genomes of 1000 actinobacteria strains.</title>
        <authorList>
            <person name="Klenk H.-P."/>
        </authorList>
    </citation>
    <scope>NUCLEOTIDE SEQUENCE [LARGE SCALE GENOMIC DNA]</scope>
    <source>
        <strain evidence="11 12">DSM 19609</strain>
    </source>
</reference>
<dbReference type="PANTHER" id="PTHR30572">
    <property type="entry name" value="MEMBRANE COMPONENT OF TRANSPORTER-RELATED"/>
    <property type="match status" value="1"/>
</dbReference>
<keyword evidence="4 8" id="KW-1133">Transmembrane helix</keyword>
<evidence type="ECO:0000256" key="5">
    <source>
        <dbReference type="ARBA" id="ARBA00023136"/>
    </source>
</evidence>
<keyword evidence="5 8" id="KW-0472">Membrane</keyword>
<dbReference type="RefSeq" id="WP_167172117.1">
    <property type="nucleotide sequence ID" value="NZ_BAAAOO010000006.1"/>
</dbReference>
<feature type="transmembrane region" description="Helical" evidence="8">
    <location>
        <begin position="416"/>
        <end position="436"/>
    </location>
</feature>
<feature type="domain" description="ABC3 transporter permease C-terminal" evidence="9">
    <location>
        <begin position="729"/>
        <end position="844"/>
    </location>
</feature>
<dbReference type="InterPro" id="IPR025857">
    <property type="entry name" value="MacB_PCD"/>
</dbReference>
<name>A0ABX0SP73_9ACTN</name>
<evidence type="ECO:0000256" key="7">
    <source>
        <dbReference type="SAM" id="MobiDB-lite"/>
    </source>
</evidence>
<feature type="region of interest" description="Disordered" evidence="7">
    <location>
        <begin position="58"/>
        <end position="77"/>
    </location>
</feature>
<dbReference type="Pfam" id="PF12704">
    <property type="entry name" value="MacB_PCD"/>
    <property type="match status" value="2"/>
</dbReference>
<gene>
    <name evidence="11" type="ORF">FB473_003547</name>
</gene>
<keyword evidence="12" id="KW-1185">Reference proteome</keyword>
<feature type="transmembrane region" description="Helical" evidence="8">
    <location>
        <begin position="497"/>
        <end position="516"/>
    </location>
</feature>
<feature type="transmembrane region" description="Helical" evidence="8">
    <location>
        <begin position="320"/>
        <end position="346"/>
    </location>
</feature>
<protein>
    <submittedName>
        <fullName evidence="11">ABC transport system permease protein</fullName>
    </submittedName>
</protein>
<evidence type="ECO:0000313" key="12">
    <source>
        <dbReference type="Proteomes" id="UP000749311"/>
    </source>
</evidence>